<dbReference type="GO" id="GO:0008320">
    <property type="term" value="F:protein transmembrane transporter activity"/>
    <property type="evidence" value="ECO:0007669"/>
    <property type="project" value="UniProtKB-UniRule"/>
</dbReference>
<evidence type="ECO:0000256" key="3">
    <source>
        <dbReference type="ARBA" id="ARBA00022692"/>
    </source>
</evidence>
<dbReference type="GO" id="GO:0009306">
    <property type="term" value="P:protein secretion"/>
    <property type="evidence" value="ECO:0007669"/>
    <property type="project" value="UniProtKB-UniRule"/>
</dbReference>
<comment type="similarity">
    <text evidence="8">Belongs to the SecE/SEC61-gamma family.</text>
</comment>
<dbReference type="InterPro" id="IPR001901">
    <property type="entry name" value="Translocase_SecE/Sec61-g"/>
</dbReference>
<dbReference type="GO" id="GO:0043952">
    <property type="term" value="P:protein transport by the Sec complex"/>
    <property type="evidence" value="ECO:0007669"/>
    <property type="project" value="UniProtKB-UniRule"/>
</dbReference>
<reference evidence="10" key="1">
    <citation type="submission" date="2016-11" db="EMBL/GenBank/DDBJ databases">
        <authorList>
            <person name="Varghese N."/>
            <person name="Submissions S."/>
        </authorList>
    </citation>
    <scope>NUCLEOTIDE SEQUENCE [LARGE SCALE GENOMIC DNA]</scope>
    <source>
        <strain evidence="10">DSM 24579</strain>
    </source>
</reference>
<evidence type="ECO:0000256" key="8">
    <source>
        <dbReference type="HAMAP-Rule" id="MF_00422"/>
    </source>
</evidence>
<keyword evidence="8" id="KW-1003">Cell membrane</keyword>
<comment type="subunit">
    <text evidence="8">Component of the Sec protein translocase complex. Heterotrimer consisting of SecY, SecE and SecG subunits. The heterotrimers can form oligomers, although 1 heterotrimer is thought to be able to translocate proteins. Interacts with the ribosome. Interacts with SecDF, and other proteins may be involved. Interacts with SecA.</text>
</comment>
<evidence type="ECO:0000256" key="5">
    <source>
        <dbReference type="ARBA" id="ARBA00022989"/>
    </source>
</evidence>
<organism evidence="9 10">
    <name type="scientific">Salegentibacter echinorum</name>
    <dbReference type="NCBI Taxonomy" id="1073325"/>
    <lineage>
        <taxon>Bacteria</taxon>
        <taxon>Pseudomonadati</taxon>
        <taxon>Bacteroidota</taxon>
        <taxon>Flavobacteriia</taxon>
        <taxon>Flavobacteriales</taxon>
        <taxon>Flavobacteriaceae</taxon>
        <taxon>Salegentibacter</taxon>
    </lineage>
</organism>
<keyword evidence="4 8" id="KW-0653">Protein transport</keyword>
<evidence type="ECO:0000256" key="6">
    <source>
        <dbReference type="ARBA" id="ARBA00023010"/>
    </source>
</evidence>
<evidence type="ECO:0000256" key="4">
    <source>
        <dbReference type="ARBA" id="ARBA00022927"/>
    </source>
</evidence>
<proteinExistence type="inferred from homology"/>
<evidence type="ECO:0000313" key="9">
    <source>
        <dbReference type="EMBL" id="SHG37347.1"/>
    </source>
</evidence>
<keyword evidence="7 8" id="KW-0472">Membrane</keyword>
<dbReference type="InterPro" id="IPR038379">
    <property type="entry name" value="SecE_sf"/>
</dbReference>
<dbReference type="Proteomes" id="UP000183945">
    <property type="component" value="Unassembled WGS sequence"/>
</dbReference>
<protein>
    <recommendedName>
        <fullName evidence="8">Protein translocase subunit SecE</fullName>
    </recommendedName>
</protein>
<dbReference type="GO" id="GO:0065002">
    <property type="term" value="P:intracellular protein transmembrane transport"/>
    <property type="evidence" value="ECO:0007669"/>
    <property type="project" value="UniProtKB-UniRule"/>
</dbReference>
<feature type="transmembrane region" description="Helical" evidence="8">
    <location>
        <begin position="29"/>
        <end position="55"/>
    </location>
</feature>
<dbReference type="GO" id="GO:0005886">
    <property type="term" value="C:plasma membrane"/>
    <property type="evidence" value="ECO:0007669"/>
    <property type="project" value="UniProtKB-SubCell"/>
</dbReference>
<evidence type="ECO:0000313" key="10">
    <source>
        <dbReference type="Proteomes" id="UP000183945"/>
    </source>
</evidence>
<dbReference type="InterPro" id="IPR005807">
    <property type="entry name" value="SecE_bac"/>
</dbReference>
<gene>
    <name evidence="8" type="primary">secE</name>
    <name evidence="9" type="ORF">SAMN05444483_11037</name>
</gene>
<accession>A0A1M5J9V9</accession>
<dbReference type="STRING" id="1073325.SAMN05444483_11037"/>
<evidence type="ECO:0000256" key="2">
    <source>
        <dbReference type="ARBA" id="ARBA00022448"/>
    </source>
</evidence>
<comment type="function">
    <text evidence="8">Essential subunit of the Sec protein translocation channel SecYEG. Clamps together the 2 halves of SecY. May contact the channel plug during translocation.</text>
</comment>
<keyword evidence="5 8" id="KW-1133">Transmembrane helix</keyword>
<dbReference type="EMBL" id="FQVT01000010">
    <property type="protein sequence ID" value="SHG37347.1"/>
    <property type="molecule type" value="Genomic_DNA"/>
</dbReference>
<dbReference type="Pfam" id="PF00584">
    <property type="entry name" value="SecE"/>
    <property type="match status" value="1"/>
</dbReference>
<evidence type="ECO:0000256" key="7">
    <source>
        <dbReference type="ARBA" id="ARBA00023136"/>
    </source>
</evidence>
<dbReference type="NCBIfam" id="TIGR00964">
    <property type="entry name" value="secE_bact"/>
    <property type="match status" value="1"/>
</dbReference>
<dbReference type="Gene3D" id="1.20.5.1030">
    <property type="entry name" value="Preprotein translocase secy subunit"/>
    <property type="match status" value="1"/>
</dbReference>
<evidence type="ECO:0000256" key="1">
    <source>
        <dbReference type="ARBA" id="ARBA00004370"/>
    </source>
</evidence>
<keyword evidence="2 8" id="KW-0813">Transport</keyword>
<dbReference type="AlphaFoldDB" id="A0A1M5J9V9"/>
<keyword evidence="10" id="KW-1185">Reference proteome</keyword>
<dbReference type="HAMAP" id="MF_00422">
    <property type="entry name" value="SecE"/>
    <property type="match status" value="1"/>
</dbReference>
<keyword evidence="3 8" id="KW-0812">Transmembrane</keyword>
<name>A0A1M5J9V9_SALEC</name>
<dbReference type="GO" id="GO:0006605">
    <property type="term" value="P:protein targeting"/>
    <property type="evidence" value="ECO:0007669"/>
    <property type="project" value="UniProtKB-UniRule"/>
</dbReference>
<comment type="subcellular location">
    <subcellularLocation>
        <location evidence="8">Cell membrane</location>
        <topology evidence="8">Single-pass membrane protein</topology>
    </subcellularLocation>
    <subcellularLocation>
        <location evidence="1">Membrane</location>
    </subcellularLocation>
</comment>
<keyword evidence="6 8" id="KW-0811">Translocation</keyword>
<sequence>MAIGNYISESYSELKNHVTWTSWSEAQRLTIVVAVFSIIFSLAIWGVDTVFSAAIEQYFEWIKS</sequence>